<comment type="similarity">
    <text evidence="1 4">Belongs to the short-chain dehydrogenases/reductases (SDR) family.</text>
</comment>
<dbReference type="SUPFAM" id="SSF51735">
    <property type="entry name" value="NAD(P)-binding Rossmann-fold domains"/>
    <property type="match status" value="1"/>
</dbReference>
<keyword evidence="3" id="KW-0560">Oxidoreductase</keyword>
<dbReference type="PRINTS" id="PR00081">
    <property type="entry name" value="GDHRDH"/>
</dbReference>
<dbReference type="InterPro" id="IPR002347">
    <property type="entry name" value="SDR_fam"/>
</dbReference>
<dbReference type="PANTHER" id="PTHR43180:SF86">
    <property type="entry name" value="DEHYDROGENASE, PUTATIVE (AFU_ORTHOLOGUE AFUA_3G00290)-RELATED"/>
    <property type="match status" value="1"/>
</dbReference>
<organism evidence="5 6">
    <name type="scientific">Penicillium frequentans</name>
    <dbReference type="NCBI Taxonomy" id="3151616"/>
    <lineage>
        <taxon>Eukaryota</taxon>
        <taxon>Fungi</taxon>
        <taxon>Dikarya</taxon>
        <taxon>Ascomycota</taxon>
        <taxon>Pezizomycotina</taxon>
        <taxon>Eurotiomycetes</taxon>
        <taxon>Eurotiomycetidae</taxon>
        <taxon>Eurotiales</taxon>
        <taxon>Aspergillaceae</taxon>
        <taxon>Penicillium</taxon>
    </lineage>
</organism>
<dbReference type="Proteomes" id="UP001220324">
    <property type="component" value="Unassembled WGS sequence"/>
</dbReference>
<name>A0AAD6D1I9_9EURO</name>
<dbReference type="InterPro" id="IPR036291">
    <property type="entry name" value="NAD(P)-bd_dom_sf"/>
</dbReference>
<accession>A0AAD6D1I9</accession>
<dbReference type="PANTHER" id="PTHR43180">
    <property type="entry name" value="3-OXOACYL-(ACYL-CARRIER-PROTEIN) REDUCTASE (AFU_ORTHOLOGUE AFUA_6G11210)"/>
    <property type="match status" value="1"/>
</dbReference>
<dbReference type="PROSITE" id="PS00061">
    <property type="entry name" value="ADH_SHORT"/>
    <property type="match status" value="1"/>
</dbReference>
<sequence>MTHLQFEPKLLESLADKVVILTGAATGIGRSAVQQFCDNGAKIVFGDVVEGPSRELESELGPNIHFVKCDASSYSEQFHLFKTAYEKYGRIDIVVANAGIAIHQDSFGPDADIEKEPSMAEVDVNLKGSLFTVRIGMHYLRKCGGGDIVMVSSIAGFKEGEGLVPYTASKHGVVGIMRGIHLTGTRENIRVNVICPWMTSMRPISFTRLYFVTFTLETNTDSETRLVLAIEQGWYERGLPTNEAADVARSILLCATANRGSNGITHSGARLPFAGKIVFVAGGESYEIEDRIQNLEPEWLGEENSKVLLRGQEYLAGHSWDATKTLGGKL</sequence>
<keyword evidence="2" id="KW-0521">NADP</keyword>
<evidence type="ECO:0000256" key="4">
    <source>
        <dbReference type="RuleBase" id="RU000363"/>
    </source>
</evidence>
<dbReference type="GO" id="GO:0016491">
    <property type="term" value="F:oxidoreductase activity"/>
    <property type="evidence" value="ECO:0007669"/>
    <property type="project" value="UniProtKB-KW"/>
</dbReference>
<protein>
    <submittedName>
        <fullName evidence="5">15-hydroxyprostaglandin dehydrogenase</fullName>
    </submittedName>
</protein>
<proteinExistence type="inferred from homology"/>
<dbReference type="AlphaFoldDB" id="A0AAD6D1I9"/>
<evidence type="ECO:0000256" key="3">
    <source>
        <dbReference type="ARBA" id="ARBA00023002"/>
    </source>
</evidence>
<dbReference type="InterPro" id="IPR020904">
    <property type="entry name" value="Sc_DH/Rdtase_CS"/>
</dbReference>
<comment type="caution">
    <text evidence="5">The sequence shown here is derived from an EMBL/GenBank/DDBJ whole genome shotgun (WGS) entry which is preliminary data.</text>
</comment>
<keyword evidence="6" id="KW-1185">Reference proteome</keyword>
<reference evidence="5 6" key="1">
    <citation type="journal article" date="2023" name="IMA Fungus">
        <title>Comparative genomic study of the Penicillium genus elucidates a diverse pangenome and 15 lateral gene transfer events.</title>
        <authorList>
            <person name="Petersen C."/>
            <person name="Sorensen T."/>
            <person name="Nielsen M.R."/>
            <person name="Sondergaard T.E."/>
            <person name="Sorensen J.L."/>
            <person name="Fitzpatrick D.A."/>
            <person name="Frisvad J.C."/>
            <person name="Nielsen K.L."/>
        </authorList>
    </citation>
    <scope>NUCLEOTIDE SEQUENCE [LARGE SCALE GENOMIC DNA]</scope>
    <source>
        <strain evidence="5 6">IBT 35679</strain>
    </source>
</reference>
<gene>
    <name evidence="5" type="ORF">N7494_003776</name>
</gene>
<evidence type="ECO:0000256" key="2">
    <source>
        <dbReference type="ARBA" id="ARBA00022857"/>
    </source>
</evidence>
<dbReference type="Gene3D" id="3.40.50.720">
    <property type="entry name" value="NAD(P)-binding Rossmann-like Domain"/>
    <property type="match status" value="1"/>
</dbReference>
<evidence type="ECO:0000313" key="6">
    <source>
        <dbReference type="Proteomes" id="UP001220324"/>
    </source>
</evidence>
<dbReference type="Pfam" id="PF00106">
    <property type="entry name" value="adh_short"/>
    <property type="match status" value="1"/>
</dbReference>
<evidence type="ECO:0000256" key="1">
    <source>
        <dbReference type="ARBA" id="ARBA00006484"/>
    </source>
</evidence>
<evidence type="ECO:0000313" key="5">
    <source>
        <dbReference type="EMBL" id="KAJ5546191.1"/>
    </source>
</evidence>
<dbReference type="EMBL" id="JAQIZZ010000003">
    <property type="protein sequence ID" value="KAJ5546191.1"/>
    <property type="molecule type" value="Genomic_DNA"/>
</dbReference>
<dbReference type="PRINTS" id="PR00080">
    <property type="entry name" value="SDRFAMILY"/>
</dbReference>